<evidence type="ECO:0000313" key="3">
    <source>
        <dbReference type="Proteomes" id="UP001187415"/>
    </source>
</evidence>
<gene>
    <name evidence="2" type="ORF">Q5P01_022958</name>
</gene>
<accession>A0AA88RXY2</accession>
<reference evidence="2" key="1">
    <citation type="submission" date="2023-07" db="EMBL/GenBank/DDBJ databases">
        <title>Chromosome-level Genome Assembly of Striped Snakehead (Channa striata).</title>
        <authorList>
            <person name="Liu H."/>
        </authorList>
    </citation>
    <scope>NUCLEOTIDE SEQUENCE</scope>
    <source>
        <strain evidence="2">Gz</strain>
        <tissue evidence="2">Muscle</tissue>
    </source>
</reference>
<sequence length="129" mass="14626">MKMIPSCKCKVFKPQVKKQNRNRNQQQLSSLIRRLTAATSIPSGPSVPSMNRREEVWCMFSNPSSFVPPRSRPSLKPSSVSQGRLPSPSDNFLQVYDDDDDEDVCLFMLQRVELSGPSSSTFQILFRLS</sequence>
<protein>
    <submittedName>
        <fullName evidence="2">Uncharacterized protein</fullName>
    </submittedName>
</protein>
<organism evidence="2 3">
    <name type="scientific">Channa striata</name>
    <name type="common">Snakehead murrel</name>
    <name type="synonym">Ophicephalus striatus</name>
    <dbReference type="NCBI Taxonomy" id="64152"/>
    <lineage>
        <taxon>Eukaryota</taxon>
        <taxon>Metazoa</taxon>
        <taxon>Chordata</taxon>
        <taxon>Craniata</taxon>
        <taxon>Vertebrata</taxon>
        <taxon>Euteleostomi</taxon>
        <taxon>Actinopterygii</taxon>
        <taxon>Neopterygii</taxon>
        <taxon>Teleostei</taxon>
        <taxon>Neoteleostei</taxon>
        <taxon>Acanthomorphata</taxon>
        <taxon>Anabantaria</taxon>
        <taxon>Anabantiformes</taxon>
        <taxon>Channoidei</taxon>
        <taxon>Channidae</taxon>
        <taxon>Channa</taxon>
    </lineage>
</organism>
<dbReference type="Proteomes" id="UP001187415">
    <property type="component" value="Unassembled WGS sequence"/>
</dbReference>
<evidence type="ECO:0000256" key="1">
    <source>
        <dbReference type="SAM" id="MobiDB-lite"/>
    </source>
</evidence>
<feature type="region of interest" description="Disordered" evidence="1">
    <location>
        <begin position="65"/>
        <end position="90"/>
    </location>
</feature>
<feature type="compositionally biased region" description="Low complexity" evidence="1">
    <location>
        <begin position="65"/>
        <end position="81"/>
    </location>
</feature>
<dbReference type="AlphaFoldDB" id="A0AA88RXY2"/>
<keyword evidence="3" id="KW-1185">Reference proteome</keyword>
<comment type="caution">
    <text evidence="2">The sequence shown here is derived from an EMBL/GenBank/DDBJ whole genome shotgun (WGS) entry which is preliminary data.</text>
</comment>
<proteinExistence type="predicted"/>
<dbReference type="EMBL" id="JAUPFM010000018">
    <property type="protein sequence ID" value="KAK2822893.1"/>
    <property type="molecule type" value="Genomic_DNA"/>
</dbReference>
<evidence type="ECO:0000313" key="2">
    <source>
        <dbReference type="EMBL" id="KAK2822893.1"/>
    </source>
</evidence>
<name>A0AA88RXY2_CHASR</name>